<dbReference type="Proteomes" id="UP000653002">
    <property type="component" value="Unassembled WGS sequence"/>
</dbReference>
<dbReference type="SUPFAM" id="SSF63520">
    <property type="entry name" value="PTS-regulatory domain, PRD"/>
    <property type="match status" value="1"/>
</dbReference>
<evidence type="ECO:0000256" key="1">
    <source>
        <dbReference type="ARBA" id="ARBA00022737"/>
    </source>
</evidence>
<proteinExistence type="predicted"/>
<evidence type="ECO:0000259" key="4">
    <source>
        <dbReference type="PROSITE" id="PS51372"/>
    </source>
</evidence>
<feature type="non-terminal residue" evidence="5">
    <location>
        <position position="1"/>
    </location>
</feature>
<evidence type="ECO:0000256" key="3">
    <source>
        <dbReference type="ARBA" id="ARBA00023163"/>
    </source>
</evidence>
<protein>
    <submittedName>
        <fullName evidence="5">PRD domain-containing protein</fullName>
    </submittedName>
</protein>
<keyword evidence="2" id="KW-0805">Transcription regulation</keyword>
<dbReference type="PANTHER" id="PTHR30185">
    <property type="entry name" value="CRYPTIC BETA-GLUCOSIDE BGL OPERON ANTITERMINATOR"/>
    <property type="match status" value="1"/>
</dbReference>
<dbReference type="Pfam" id="PF00874">
    <property type="entry name" value="PRD"/>
    <property type="match status" value="1"/>
</dbReference>
<dbReference type="PROSITE" id="PS51372">
    <property type="entry name" value="PRD_2"/>
    <property type="match status" value="1"/>
</dbReference>
<dbReference type="AlphaFoldDB" id="A0A8I0H0J7"/>
<feature type="domain" description="PRD" evidence="4">
    <location>
        <begin position="37"/>
        <end position="90"/>
    </location>
</feature>
<dbReference type="InterPro" id="IPR050661">
    <property type="entry name" value="BglG_antiterminators"/>
</dbReference>
<gene>
    <name evidence="5" type="ORF">GUH15_13415</name>
</gene>
<keyword evidence="1" id="KW-0677">Repeat</keyword>
<dbReference type="GO" id="GO:0006355">
    <property type="term" value="P:regulation of DNA-templated transcription"/>
    <property type="evidence" value="ECO:0007669"/>
    <property type="project" value="InterPro"/>
</dbReference>
<feature type="non-terminal residue" evidence="5">
    <location>
        <position position="90"/>
    </location>
</feature>
<organism evidence="5 6">
    <name type="scientific">Xanthomonas citri pv. citri</name>
    <dbReference type="NCBI Taxonomy" id="611301"/>
    <lineage>
        <taxon>Bacteria</taxon>
        <taxon>Pseudomonadati</taxon>
        <taxon>Pseudomonadota</taxon>
        <taxon>Gammaproteobacteria</taxon>
        <taxon>Lysobacterales</taxon>
        <taxon>Lysobacteraceae</taxon>
        <taxon>Xanthomonas</taxon>
    </lineage>
</organism>
<dbReference type="PANTHER" id="PTHR30185:SF18">
    <property type="entry name" value="TRANSCRIPTIONAL REGULATOR MTLR"/>
    <property type="match status" value="1"/>
</dbReference>
<dbReference type="EMBL" id="JAABFR010001115">
    <property type="protein sequence ID" value="MBD4337041.1"/>
    <property type="molecule type" value="Genomic_DNA"/>
</dbReference>
<dbReference type="InterPro" id="IPR011608">
    <property type="entry name" value="PRD"/>
</dbReference>
<evidence type="ECO:0000313" key="6">
    <source>
        <dbReference type="Proteomes" id="UP000653002"/>
    </source>
</evidence>
<sequence>ADKLGQIYDVTFNQAEIAFITIHLRGAKRKNLNDTSLNNRCEENKIKAFVNKVEMISGMTFADLDTLVDGLTLHLNPAINRLQANIETYN</sequence>
<name>A0A8I0H0J7_XANCI</name>
<evidence type="ECO:0000313" key="5">
    <source>
        <dbReference type="EMBL" id="MBD4337041.1"/>
    </source>
</evidence>
<reference evidence="5" key="1">
    <citation type="submission" date="2020-01" db="EMBL/GenBank/DDBJ databases">
        <authorList>
            <person name="Richard D."/>
        </authorList>
    </citation>
    <scope>NUCLEOTIDE SEQUENCE</scope>
    <source>
        <strain evidence="5">JP541</strain>
    </source>
</reference>
<comment type="caution">
    <text evidence="5">The sequence shown here is derived from an EMBL/GenBank/DDBJ whole genome shotgun (WGS) entry which is preliminary data.</text>
</comment>
<evidence type="ECO:0000256" key="2">
    <source>
        <dbReference type="ARBA" id="ARBA00023015"/>
    </source>
</evidence>
<keyword evidence="3" id="KW-0804">Transcription</keyword>
<dbReference type="InterPro" id="IPR036634">
    <property type="entry name" value="PRD_sf"/>
</dbReference>
<accession>A0A8I0H0J7</accession>